<dbReference type="SMART" id="SM00418">
    <property type="entry name" value="HTH_ARSR"/>
    <property type="match status" value="1"/>
</dbReference>
<evidence type="ECO:0000256" key="2">
    <source>
        <dbReference type="ARBA" id="ARBA00023125"/>
    </source>
</evidence>
<dbReference type="GO" id="GO:0003700">
    <property type="term" value="F:DNA-binding transcription factor activity"/>
    <property type="evidence" value="ECO:0007669"/>
    <property type="project" value="InterPro"/>
</dbReference>
<feature type="domain" description="HTH arsR-type" evidence="4">
    <location>
        <begin position="9"/>
        <end position="104"/>
    </location>
</feature>
<dbReference type="InterPro" id="IPR036388">
    <property type="entry name" value="WH-like_DNA-bd_sf"/>
</dbReference>
<dbReference type="InterPro" id="IPR001845">
    <property type="entry name" value="HTH_ArsR_DNA-bd_dom"/>
</dbReference>
<dbReference type="PANTHER" id="PTHR33154:SF33">
    <property type="entry name" value="TRANSCRIPTIONAL REPRESSOR SDPR"/>
    <property type="match status" value="1"/>
</dbReference>
<keyword evidence="6" id="KW-1185">Reference proteome</keyword>
<accession>A0AAE3EFT4</accession>
<proteinExistence type="predicted"/>
<dbReference type="PROSITE" id="PS50987">
    <property type="entry name" value="HTH_ARSR_2"/>
    <property type="match status" value="1"/>
</dbReference>
<gene>
    <name evidence="5" type="ORF">K7J14_03830</name>
</gene>
<dbReference type="CDD" id="cd00090">
    <property type="entry name" value="HTH_ARSR"/>
    <property type="match status" value="1"/>
</dbReference>
<dbReference type="Pfam" id="PF25212">
    <property type="entry name" value="HVO_A0114"/>
    <property type="match status" value="1"/>
</dbReference>
<evidence type="ECO:0000256" key="1">
    <source>
        <dbReference type="ARBA" id="ARBA00023015"/>
    </source>
</evidence>
<evidence type="ECO:0000259" key="4">
    <source>
        <dbReference type="PROSITE" id="PS50987"/>
    </source>
</evidence>
<reference evidence="5" key="1">
    <citation type="submission" date="2021-08" db="EMBL/GenBank/DDBJ databases">
        <title>Comparative analyses of Brucepasteria parasyntrophica and Teretinema zuelzerae.</title>
        <authorList>
            <person name="Song Y."/>
            <person name="Brune A."/>
        </authorList>
    </citation>
    <scope>NUCLEOTIDE SEQUENCE</scope>
    <source>
        <strain evidence="5">DSM 1903</strain>
    </source>
</reference>
<evidence type="ECO:0000313" key="5">
    <source>
        <dbReference type="EMBL" id="MCD1653829.1"/>
    </source>
</evidence>
<keyword evidence="2" id="KW-0238">DNA-binding</keyword>
<dbReference type="SUPFAM" id="SSF46785">
    <property type="entry name" value="Winged helix' DNA-binding domain"/>
    <property type="match status" value="1"/>
</dbReference>
<keyword evidence="1" id="KW-0805">Transcription regulation</keyword>
<comment type="caution">
    <text evidence="5">The sequence shown here is derived from an EMBL/GenBank/DDBJ whole genome shotgun (WGS) entry which is preliminary data.</text>
</comment>
<sequence>MEHPDLEYIAEFDRIAGDSLFKILSEPARISLIRHLAVNGPSDISTIASAFPQDRSVISRHLKMMADYGLLTVEKRARSTVYSFDGYAFLDRLEGLASMVRGFLNAHCELSPKE</sequence>
<dbReference type="InterPro" id="IPR011991">
    <property type="entry name" value="ArsR-like_HTH"/>
</dbReference>
<name>A0AAE3EFT4_9SPIR</name>
<dbReference type="Proteomes" id="UP001198163">
    <property type="component" value="Unassembled WGS sequence"/>
</dbReference>
<evidence type="ECO:0000256" key="3">
    <source>
        <dbReference type="ARBA" id="ARBA00023163"/>
    </source>
</evidence>
<organism evidence="5 6">
    <name type="scientific">Teretinema zuelzerae</name>
    <dbReference type="NCBI Taxonomy" id="156"/>
    <lineage>
        <taxon>Bacteria</taxon>
        <taxon>Pseudomonadati</taxon>
        <taxon>Spirochaetota</taxon>
        <taxon>Spirochaetia</taxon>
        <taxon>Spirochaetales</taxon>
        <taxon>Treponemataceae</taxon>
        <taxon>Teretinema</taxon>
    </lineage>
</organism>
<keyword evidence="3" id="KW-0804">Transcription</keyword>
<dbReference type="InterPro" id="IPR036390">
    <property type="entry name" value="WH_DNA-bd_sf"/>
</dbReference>
<evidence type="ECO:0000313" key="6">
    <source>
        <dbReference type="Proteomes" id="UP001198163"/>
    </source>
</evidence>
<dbReference type="RefSeq" id="WP_230753323.1">
    <property type="nucleotide sequence ID" value="NZ_JAINWA010000001.1"/>
</dbReference>
<dbReference type="EMBL" id="JAINWA010000001">
    <property type="protein sequence ID" value="MCD1653829.1"/>
    <property type="molecule type" value="Genomic_DNA"/>
</dbReference>
<dbReference type="AlphaFoldDB" id="A0AAE3EFT4"/>
<dbReference type="InterPro" id="IPR051081">
    <property type="entry name" value="HTH_MetalResp_TranReg"/>
</dbReference>
<dbReference type="GO" id="GO:0003677">
    <property type="term" value="F:DNA binding"/>
    <property type="evidence" value="ECO:0007669"/>
    <property type="project" value="UniProtKB-KW"/>
</dbReference>
<protein>
    <submittedName>
        <fullName evidence="5">Helix-turn-helix domain-containing protein</fullName>
    </submittedName>
</protein>
<dbReference type="Gene3D" id="1.10.10.10">
    <property type="entry name" value="Winged helix-like DNA-binding domain superfamily/Winged helix DNA-binding domain"/>
    <property type="match status" value="1"/>
</dbReference>
<dbReference type="PANTHER" id="PTHR33154">
    <property type="entry name" value="TRANSCRIPTIONAL REGULATOR, ARSR FAMILY"/>
    <property type="match status" value="1"/>
</dbReference>
<dbReference type="PRINTS" id="PR00778">
    <property type="entry name" value="HTHARSR"/>
</dbReference>